<proteinExistence type="predicted"/>
<dbReference type="RefSeq" id="WP_106331137.1">
    <property type="nucleotide sequence ID" value="NZ_BOMO01000195.1"/>
</dbReference>
<name>A0A2T0JBB3_9ACTN</name>
<dbReference type="PANTHER" id="PTHR19959">
    <property type="entry name" value="KINESIN LIGHT CHAIN"/>
    <property type="match status" value="1"/>
</dbReference>
<dbReference type="SUPFAM" id="SSF48452">
    <property type="entry name" value="TPR-like"/>
    <property type="match status" value="2"/>
</dbReference>
<protein>
    <submittedName>
        <fullName evidence="2">Tetratricopeptide repeat protein</fullName>
    </submittedName>
</protein>
<keyword evidence="3" id="KW-1185">Reference proteome</keyword>
<dbReference type="InterPro" id="IPR011990">
    <property type="entry name" value="TPR-like_helical_dom_sf"/>
</dbReference>
<organism evidence="2 3">
    <name type="scientific">Actinoplanes italicus</name>
    <dbReference type="NCBI Taxonomy" id="113567"/>
    <lineage>
        <taxon>Bacteria</taxon>
        <taxon>Bacillati</taxon>
        <taxon>Actinomycetota</taxon>
        <taxon>Actinomycetes</taxon>
        <taxon>Micromonosporales</taxon>
        <taxon>Micromonosporaceae</taxon>
        <taxon>Actinoplanes</taxon>
    </lineage>
</organism>
<keyword evidence="1" id="KW-0175">Coiled coil</keyword>
<evidence type="ECO:0000256" key="1">
    <source>
        <dbReference type="SAM" id="Coils"/>
    </source>
</evidence>
<sequence length="956" mass="104280">MTGADESDAVHVVQNVIAIGGFAYGVINGDLYVHGDGRPVYIVREREPPVVPQTGWLLELPSRLLDARHEVVEFTGRVAELTVLTRWRDSADRLSVLYLHGAAGEGKSRLAARFADRSTADGWKVLEARHGGDTIAVTPESQNLAAGDAPGLLLVVDYADRWPVEHLQWLFANRLLHSPVPTRVLLIGRSVHSWMSLQHALDEIRARSEDLELRPLAGTEDERRSVFDAARSRYGLLYGIAVTDEPPPLHHRDFARVLSLHMAALVAVDAQTSSSEQLSDPARLSAYLLRREHSHWARMHARSVSGFATPPGLLARTAFTAVLAGSQPASAATPLLRDINDTSSWPVDVAKVLTDHGVCYPATGGRLLEPLYPDRLAEDFLALQLPGHDQSGYPVDETAGQALARAVRRLAGDTPVRYLDRALTYLAAAASRWPHAGTRYLFPLLRSDPRLALDLTTALSEIAAVPGMDADLLETIDGVVAEDDAVGRDVARAVLSERLLDSRLAAAVDDLTRSALHRSHASRLNRAGRTEDAVAALDAALAVLGPDDQAADTPVTPAEKERRHSRSAALLLRATTLRTAGRLDDALESATRADRAISALAAADPDRYLLRQLTIRSEMAIDLAEVGQRRAALELATKVSGTLLLLASENRDNQEVHERIAALSNDIAQMQVTLGRTREALQHADLAVKSYRRLAAADPDALVELARALNSHSTVLSGAGRSAEAIKPAEESTRLRRELFAANPARFRSDLAMSLNNQAAALDDLHRYAEALPLINEAIALRRELAARVPARHLADLAMSLRNLSTIRRGSHQYELAAAAAEEAVATSHQADAYHRGRRPGQLPRSINMLADALRRLGDLPRAVDLTRESMELFRQSAAEEPEAFIPDLAMALFEFARVRIEAGIEVDEATLAVREALVLYTGLRTERPSAYIRQLAACQQVLRMAESLQARETSR</sequence>
<dbReference type="AlphaFoldDB" id="A0A2T0JBB3"/>
<dbReference type="EMBL" id="PVMZ01000047">
    <property type="protein sequence ID" value="PRX04722.1"/>
    <property type="molecule type" value="Genomic_DNA"/>
</dbReference>
<dbReference type="SUPFAM" id="SSF52540">
    <property type="entry name" value="P-loop containing nucleoside triphosphate hydrolases"/>
    <property type="match status" value="1"/>
</dbReference>
<feature type="coiled-coil region" evidence="1">
    <location>
        <begin position="646"/>
        <end position="673"/>
    </location>
</feature>
<dbReference type="InterPro" id="IPR027417">
    <property type="entry name" value="P-loop_NTPase"/>
</dbReference>
<gene>
    <name evidence="2" type="ORF">CLV67_1478</name>
</gene>
<dbReference type="PANTHER" id="PTHR19959:SF119">
    <property type="entry name" value="FUNGAL LIPASE-LIKE DOMAIN-CONTAINING PROTEIN"/>
    <property type="match status" value="1"/>
</dbReference>
<dbReference type="SMART" id="SM00028">
    <property type="entry name" value="TPR"/>
    <property type="match status" value="4"/>
</dbReference>
<dbReference type="OrthoDB" id="3218567at2"/>
<comment type="caution">
    <text evidence="2">The sequence shown here is derived from an EMBL/GenBank/DDBJ whole genome shotgun (WGS) entry which is preliminary data.</text>
</comment>
<dbReference type="Gene3D" id="1.25.40.10">
    <property type="entry name" value="Tetratricopeptide repeat domain"/>
    <property type="match status" value="2"/>
</dbReference>
<dbReference type="Proteomes" id="UP000239415">
    <property type="component" value="Unassembled WGS sequence"/>
</dbReference>
<reference evidence="2 3" key="1">
    <citation type="submission" date="2018-03" db="EMBL/GenBank/DDBJ databases">
        <title>Genomic Encyclopedia of Archaeal and Bacterial Type Strains, Phase II (KMG-II): from individual species to whole genera.</title>
        <authorList>
            <person name="Goeker M."/>
        </authorList>
    </citation>
    <scope>NUCLEOTIDE SEQUENCE [LARGE SCALE GENOMIC DNA]</scope>
    <source>
        <strain evidence="2 3">DSM 43146</strain>
    </source>
</reference>
<evidence type="ECO:0000313" key="2">
    <source>
        <dbReference type="EMBL" id="PRX04722.1"/>
    </source>
</evidence>
<accession>A0A2T0JBB3</accession>
<evidence type="ECO:0000313" key="3">
    <source>
        <dbReference type="Proteomes" id="UP000239415"/>
    </source>
</evidence>
<dbReference type="InterPro" id="IPR019734">
    <property type="entry name" value="TPR_rpt"/>
</dbReference>